<dbReference type="Proteomes" id="UP000051950">
    <property type="component" value="Unassembled WGS sequence"/>
</dbReference>
<dbReference type="InterPro" id="IPR043766">
    <property type="entry name" value="BfmA-like"/>
</dbReference>
<dbReference type="OrthoDB" id="1404627at2"/>
<dbReference type="AlphaFoldDB" id="A0A0T5VHW0"/>
<proteinExistence type="predicted"/>
<comment type="caution">
    <text evidence="2">The sequence shown here is derived from an EMBL/GenBank/DDBJ whole genome shotgun (WGS) entry which is preliminary data.</text>
</comment>
<dbReference type="EMBL" id="LMZQ01000053">
    <property type="protein sequence ID" value="KRT13199.1"/>
    <property type="molecule type" value="Genomic_DNA"/>
</dbReference>
<organism evidence="2 3">
    <name type="scientific">Pedobacter ginsenosidimutans</name>
    <dbReference type="NCBI Taxonomy" id="687842"/>
    <lineage>
        <taxon>Bacteria</taxon>
        <taxon>Pseudomonadati</taxon>
        <taxon>Bacteroidota</taxon>
        <taxon>Sphingobacteriia</taxon>
        <taxon>Sphingobacteriales</taxon>
        <taxon>Sphingobacteriaceae</taxon>
        <taxon>Pedobacter</taxon>
    </lineage>
</organism>
<sequence>MYINITASETGNNKGSSGALVNYLEKENDLKNGKNSVSDYENWFNGARNDIKRQEVRVKIDNNIAKLGRDDSKFFLINISPSQKELAHLYDLYGKKGTKEKLKEFAVKVMDEYARNFKRTGINSHKDLLWYGKHENFRYYKHTDKEVKDGTRKTGERKDGRQDHIQIIVSRKDTTNRIKLSPQNTSKGKNKEHSAKLGEFNRTAFKQSGENLFDALFDFDRGLKDTLAYTNTMQNGTIIQKTQMNLLENIPIPKTDQTIINDLAKSVTEGVFESVGEMISTAGKMGADLLNILMEPVYVAPQADPIEPKKRKKKKKNIEHSRGLSF</sequence>
<protein>
    <submittedName>
        <fullName evidence="2">Molybdopterin-guanine dinucleotide biosynthesis protein MobB</fullName>
    </submittedName>
</protein>
<dbReference type="Pfam" id="PF18976">
    <property type="entry name" value="DUF5712"/>
    <property type="match status" value="1"/>
</dbReference>
<keyword evidence="3" id="KW-1185">Reference proteome</keyword>
<evidence type="ECO:0000313" key="2">
    <source>
        <dbReference type="EMBL" id="KRT13199.1"/>
    </source>
</evidence>
<feature type="region of interest" description="Disordered" evidence="1">
    <location>
        <begin position="304"/>
        <end position="326"/>
    </location>
</feature>
<accession>A0A0T5VHW0</accession>
<gene>
    <name evidence="2" type="ORF">ASU31_25695</name>
</gene>
<name>A0A0T5VHW0_9SPHI</name>
<evidence type="ECO:0000313" key="3">
    <source>
        <dbReference type="Proteomes" id="UP000051950"/>
    </source>
</evidence>
<evidence type="ECO:0000256" key="1">
    <source>
        <dbReference type="SAM" id="MobiDB-lite"/>
    </source>
</evidence>
<dbReference type="RefSeq" id="WP_057935099.1">
    <property type="nucleotide sequence ID" value="NZ_LMZQ01000053.1"/>
</dbReference>
<reference evidence="2 3" key="1">
    <citation type="submission" date="2015-11" db="EMBL/GenBank/DDBJ databases">
        <title>Sequence of Pedobacter ginsenosidimutans.</title>
        <authorList>
            <person name="Carson E."/>
            <person name="Keyser V."/>
            <person name="Newman J."/>
            <person name="Miller J."/>
        </authorList>
    </citation>
    <scope>NUCLEOTIDE SEQUENCE [LARGE SCALE GENOMIC DNA]</scope>
    <source>
        <strain evidence="2 3">KACC 14530</strain>
    </source>
</reference>
<dbReference type="STRING" id="687842.ASU31_25695"/>